<dbReference type="EMBL" id="CP060724">
    <property type="protein sequence ID" value="QNN75195.1"/>
    <property type="molecule type" value="Genomic_DNA"/>
</dbReference>
<dbReference type="Gene3D" id="3.40.50.720">
    <property type="entry name" value="NAD(P)-binding Rossmann-like Domain"/>
    <property type="match status" value="1"/>
</dbReference>
<dbReference type="PANTHER" id="PTHR43000">
    <property type="entry name" value="DTDP-D-GLUCOSE 4,6-DEHYDRATASE-RELATED"/>
    <property type="match status" value="1"/>
</dbReference>
<reference evidence="3 4" key="1">
    <citation type="submission" date="2020-08" db="EMBL/GenBank/DDBJ databases">
        <title>Genome sequence of Weissella diestrammenae KACC 16890T.</title>
        <authorList>
            <person name="Hyun D.-W."/>
            <person name="Bae J.-W."/>
        </authorList>
    </citation>
    <scope>NUCLEOTIDE SEQUENCE [LARGE SCALE GENOMIC DNA]</scope>
    <source>
        <strain evidence="3 4">KACC 16890</strain>
    </source>
</reference>
<dbReference type="Proteomes" id="UP000515800">
    <property type="component" value="Chromosome"/>
</dbReference>
<feature type="domain" description="NAD-dependent epimerase/dehydratase" evidence="2">
    <location>
        <begin position="3"/>
        <end position="221"/>
    </location>
</feature>
<gene>
    <name evidence="3" type="ORF">H9L19_07465</name>
</gene>
<sequence length="276" mass="30824">MKILVTGANGFLGRGIVSQLLNLGNEVVATDRSTQLVTDLAQRVDADLFSVDDPYNFFGQPDAVLHLAYRNGFVLNAETHLEDLALHANFIKLLVEGGIKKVAIMGTMHEIGFHEGSVDETTPTNPMNFYGIAKNALRDYTKIVTNQAGVQMQWLRAYYIVENTAYGNSIFSKLYQADENGDSEFPFTSGKTQYDFLDYADFANYVAHVVSQNDIDGIINISSGEPVSLSSRVERFIKENNLTIKLAYGKFPDRPFDPKAIWGNNQKLNMIMNEEN</sequence>
<accession>A0A7G9T520</accession>
<dbReference type="SUPFAM" id="SSF51735">
    <property type="entry name" value="NAD(P)-binding Rossmann-fold domains"/>
    <property type="match status" value="1"/>
</dbReference>
<comment type="similarity">
    <text evidence="1">Belongs to the NAD(P)-dependent epimerase/dehydratase family.</text>
</comment>
<dbReference type="InterPro" id="IPR001509">
    <property type="entry name" value="Epimerase_deHydtase"/>
</dbReference>
<keyword evidence="4" id="KW-1185">Reference proteome</keyword>
<name>A0A7G9T520_9LACO</name>
<proteinExistence type="inferred from homology"/>
<protein>
    <submittedName>
        <fullName evidence="3">NAD(P)-dependent oxidoreductase</fullName>
    </submittedName>
</protein>
<dbReference type="KEGG" id="wdi:H9L19_07465"/>
<dbReference type="InterPro" id="IPR036291">
    <property type="entry name" value="NAD(P)-bd_dom_sf"/>
</dbReference>
<dbReference type="AlphaFoldDB" id="A0A7G9T520"/>
<dbReference type="Pfam" id="PF01370">
    <property type="entry name" value="Epimerase"/>
    <property type="match status" value="1"/>
</dbReference>
<evidence type="ECO:0000256" key="1">
    <source>
        <dbReference type="ARBA" id="ARBA00007637"/>
    </source>
</evidence>
<dbReference type="RefSeq" id="WP_187529029.1">
    <property type="nucleotide sequence ID" value="NZ_CP060724.1"/>
</dbReference>
<evidence type="ECO:0000313" key="4">
    <source>
        <dbReference type="Proteomes" id="UP000515800"/>
    </source>
</evidence>
<evidence type="ECO:0000313" key="3">
    <source>
        <dbReference type="EMBL" id="QNN75195.1"/>
    </source>
</evidence>
<evidence type="ECO:0000259" key="2">
    <source>
        <dbReference type="Pfam" id="PF01370"/>
    </source>
</evidence>
<organism evidence="3 4">
    <name type="scientific">Weissella diestrammenae</name>
    <dbReference type="NCBI Taxonomy" id="1162633"/>
    <lineage>
        <taxon>Bacteria</taxon>
        <taxon>Bacillati</taxon>
        <taxon>Bacillota</taxon>
        <taxon>Bacilli</taxon>
        <taxon>Lactobacillales</taxon>
        <taxon>Lactobacillaceae</taxon>
        <taxon>Weissella</taxon>
    </lineage>
</organism>